<dbReference type="VEuPathDB" id="TriTrypDB:BSAL_14190"/>
<protein>
    <submittedName>
        <fullName evidence="2">Multi-copy leucine-rich repeat protein, putative</fullName>
    </submittedName>
</protein>
<proteinExistence type="predicted"/>
<evidence type="ECO:0000313" key="3">
    <source>
        <dbReference type="Proteomes" id="UP000051952"/>
    </source>
</evidence>
<evidence type="ECO:0000313" key="2">
    <source>
        <dbReference type="EMBL" id="CUG88209.1"/>
    </source>
</evidence>
<dbReference type="Proteomes" id="UP000051952">
    <property type="component" value="Unassembled WGS sequence"/>
</dbReference>
<sequence length="966" mass="108885">MRRWVNNESWLPFTSVGRTRVSSSVGRHMAPSALHDAVVHSLLREKIKGRSVFSVRHQPLLDEMYRYVEEIEAARKHIKDAANDNVSPESKREGTLKETKSLSDEEIESLALKHGLKKIKRPLIFRKGIPASVDSFIPLKPSVSANTEVRAHIEQRRSAGQNDAAPLCVCEDDVDEKYVQLLHTTAVATQMIRGVLRKNNSDDVARQRYRPLGFCISFRGVEKYPILTVVALQMAFAIMDCRQFARDSSSGMHYNYFSRELLDKCDLSNDQGNFERIIAAIRTVLKWDGPMFIAIENFTWEFEGPNMSTIFETVCRALLDKSPLLPTTVSQKGPVIYERYLAVSSSPFDAASLVEKTNRHMIMQPTAVIELKDIFTALVNNGSNRPAKFLNHYYQKLFVSGRVDLTNMQLLFLIHLALNTGNQSHLAWCFSDTNSRCYGFSSESVFWLNRFGRMLLMKKSFTEDMCVGTCELVVGLCAQNMFDVVNSDCPAFAFAKQLPKDVVVVQGSPIRVLVTPQFIELAMISEWPELGTRRFISNHAGHLFRTFKEHISLALTLNGISEQLIEFRPSELCQRLVQRWIGTTAAILGGLTFRALCLRFACALCDGMTGSQLLSDVCSSVNSDGGVVFDVQFASGPLVVVERVANFPSMFMDAFRCCDDERHNIAVEKERQALLEELRQTELDNYQRARLDKAIHDLVPSAPSQQHADRVEMRQSSYELIQEALAKGDHFSFQSNNPTPRHRGDDGVIFLRETSDERAWVVFLIETEQSSYGSVHRAHKQRKKPSAKEARNKLRHWRDNVGPLPGDIADANGKVHKLRYVRILVTADRIEHETLHCTDIKKRYDDAARLHKDHRELLTMANASYIHLLQSSERAAIEDDVGKWARSHQVPCEDDSAPVVDDLTRAAKLVAAVGAHGSCAATEMRSGPVIAECFMDLDTIKRWCPTVSVFAGNFVKIREVAGAVRA</sequence>
<name>A0A0S4JE06_BODSA</name>
<dbReference type="EMBL" id="CYKH01001624">
    <property type="protein sequence ID" value="CUG88209.1"/>
    <property type="molecule type" value="Genomic_DNA"/>
</dbReference>
<evidence type="ECO:0000256" key="1">
    <source>
        <dbReference type="SAM" id="MobiDB-lite"/>
    </source>
</evidence>
<keyword evidence="3" id="KW-1185">Reference proteome</keyword>
<gene>
    <name evidence="2" type="ORF">BSAL_14190</name>
</gene>
<dbReference type="AlphaFoldDB" id="A0A0S4JE06"/>
<reference evidence="3" key="1">
    <citation type="submission" date="2015-09" db="EMBL/GenBank/DDBJ databases">
        <authorList>
            <consortium name="Pathogen Informatics"/>
        </authorList>
    </citation>
    <scope>NUCLEOTIDE SEQUENCE [LARGE SCALE GENOMIC DNA]</scope>
    <source>
        <strain evidence="3">Lake Konstanz</strain>
    </source>
</reference>
<feature type="region of interest" description="Disordered" evidence="1">
    <location>
        <begin position="80"/>
        <end position="100"/>
    </location>
</feature>
<organism evidence="2 3">
    <name type="scientific">Bodo saltans</name>
    <name type="common">Flagellated protozoan</name>
    <dbReference type="NCBI Taxonomy" id="75058"/>
    <lineage>
        <taxon>Eukaryota</taxon>
        <taxon>Discoba</taxon>
        <taxon>Euglenozoa</taxon>
        <taxon>Kinetoplastea</taxon>
        <taxon>Metakinetoplastina</taxon>
        <taxon>Eubodonida</taxon>
        <taxon>Bodonidae</taxon>
        <taxon>Bodo</taxon>
    </lineage>
</organism>
<accession>A0A0S4JE06</accession>
<feature type="compositionally biased region" description="Basic and acidic residues" evidence="1">
    <location>
        <begin position="89"/>
        <end position="100"/>
    </location>
</feature>